<feature type="domain" description="Helicase ATP-binding" evidence="13">
    <location>
        <begin position="74"/>
        <end position="237"/>
    </location>
</feature>
<dbReference type="Gene3D" id="1.10.3060.10">
    <property type="entry name" value="Helical scaffold and wing domains of SecA"/>
    <property type="match status" value="1"/>
</dbReference>
<dbReference type="CDD" id="cd17928">
    <property type="entry name" value="DEXDc_SecA"/>
    <property type="match status" value="1"/>
</dbReference>
<dbReference type="EMBL" id="JALBUS010000017">
    <property type="protein sequence ID" value="MDX8418048.1"/>
    <property type="molecule type" value="Genomic_DNA"/>
</dbReference>
<dbReference type="InterPro" id="IPR011115">
    <property type="entry name" value="SecA_DEAD"/>
</dbReference>
<keyword evidence="10 12" id="KW-0811">Translocation</keyword>
<proteinExistence type="inferred from homology"/>
<keyword evidence="7 12" id="KW-0067">ATP-binding</keyword>
<dbReference type="PROSITE" id="PS51196">
    <property type="entry name" value="SECA_MOTOR_DEAD"/>
    <property type="match status" value="1"/>
</dbReference>
<comment type="function">
    <text evidence="12">Part of the Sec protein translocase complex. Interacts with the SecYEG preprotein conducting channel. Has a central role in coupling the hydrolysis of ATP to the transfer of proteins into and across the cell membrane, serving as an ATP-driven molecular motor driving the stepwise translocation of polypeptide chains across the membrane.</text>
</comment>
<dbReference type="Pfam" id="PF21090">
    <property type="entry name" value="P-loop_SecA"/>
    <property type="match status" value="1"/>
</dbReference>
<evidence type="ECO:0000256" key="10">
    <source>
        <dbReference type="ARBA" id="ARBA00023010"/>
    </source>
</evidence>
<dbReference type="InterPro" id="IPR000185">
    <property type="entry name" value="SecA"/>
</dbReference>
<feature type="binding site" evidence="12">
    <location>
        <position position="483"/>
    </location>
    <ligand>
        <name>ATP</name>
        <dbReference type="ChEBI" id="CHEBI:30616"/>
    </ligand>
</feature>
<dbReference type="SMART" id="SM00957">
    <property type="entry name" value="SecA_DEAD"/>
    <property type="match status" value="1"/>
</dbReference>
<dbReference type="InterPro" id="IPR036670">
    <property type="entry name" value="SecA_X-link_sf"/>
</dbReference>
<evidence type="ECO:0000259" key="13">
    <source>
        <dbReference type="PROSITE" id="PS51192"/>
    </source>
</evidence>
<evidence type="ECO:0000313" key="16">
    <source>
        <dbReference type="EMBL" id="MDX8418048.1"/>
    </source>
</evidence>
<dbReference type="InterPro" id="IPR011116">
    <property type="entry name" value="SecA_Wing/Scaffold"/>
</dbReference>
<evidence type="ECO:0000256" key="1">
    <source>
        <dbReference type="ARBA" id="ARBA00004170"/>
    </source>
</evidence>
<comment type="similarity">
    <text evidence="2 12">Belongs to the SecA family.</text>
</comment>
<dbReference type="RefSeq" id="WP_320326309.1">
    <property type="nucleotide sequence ID" value="NZ_JALBUS010000017.1"/>
</dbReference>
<dbReference type="PANTHER" id="PTHR30612">
    <property type="entry name" value="SECA INNER MEMBRANE COMPONENT OF SEC PROTEIN SECRETION SYSTEM"/>
    <property type="match status" value="1"/>
</dbReference>
<keyword evidence="6 12" id="KW-0547">Nucleotide-binding</keyword>
<protein>
    <recommendedName>
        <fullName evidence="12">Protein translocase subunit SecA</fullName>
        <ecNumber evidence="12">7.4.2.8</ecNumber>
    </recommendedName>
</protein>
<dbReference type="PRINTS" id="PR00906">
    <property type="entry name" value="SECA"/>
</dbReference>
<dbReference type="InterPro" id="IPR044722">
    <property type="entry name" value="SecA_SF2_C"/>
</dbReference>
<keyword evidence="17" id="KW-1185">Reference proteome</keyword>
<evidence type="ECO:0000256" key="3">
    <source>
        <dbReference type="ARBA" id="ARBA00022448"/>
    </source>
</evidence>
<keyword evidence="3 12" id="KW-0813">Transport</keyword>
<gene>
    <name evidence="16" type="primary">secA2</name>
    <name evidence="12" type="synonym">secA</name>
    <name evidence="16" type="ORF">MOZ64_09400</name>
</gene>
<keyword evidence="5 12" id="KW-0963">Cytoplasm</keyword>
<feature type="domain" description="SecA family profile" evidence="15">
    <location>
        <begin position="1"/>
        <end position="561"/>
    </location>
</feature>
<evidence type="ECO:0000256" key="8">
    <source>
        <dbReference type="ARBA" id="ARBA00022927"/>
    </source>
</evidence>
<feature type="binding site" evidence="12">
    <location>
        <position position="72"/>
    </location>
    <ligand>
        <name>ATP</name>
        <dbReference type="ChEBI" id="CHEBI:30616"/>
    </ligand>
</feature>
<keyword evidence="4 12" id="KW-1003">Cell membrane</keyword>
<dbReference type="PROSITE" id="PS51192">
    <property type="entry name" value="HELICASE_ATP_BIND_1"/>
    <property type="match status" value="1"/>
</dbReference>
<dbReference type="EC" id="7.4.2.8" evidence="12"/>
<dbReference type="InterPro" id="IPR027417">
    <property type="entry name" value="P-loop_NTPase"/>
</dbReference>
<accession>A0ABU4WQH8</accession>
<comment type="subunit">
    <text evidence="12">Monomer and homodimer. Part of the essential Sec protein translocation apparatus which comprises SecA, SecYEG and auxiliary proteins SecDF. Other proteins may also be involved.</text>
</comment>
<dbReference type="CDD" id="cd18803">
    <property type="entry name" value="SF2_C_secA"/>
    <property type="match status" value="1"/>
</dbReference>
<reference evidence="16 17" key="1">
    <citation type="submission" date="2022-03" db="EMBL/GenBank/DDBJ databases">
        <title>Novel taxa within the pig intestine.</title>
        <authorList>
            <person name="Wylensek D."/>
            <person name="Bishof K."/>
            <person name="Afrizal A."/>
            <person name="Clavel T."/>
        </authorList>
    </citation>
    <scope>NUCLEOTIDE SEQUENCE [LARGE SCALE GENOMIC DNA]</scope>
    <source>
        <strain evidence="16 17">Cla-KB-P134</strain>
    </source>
</reference>
<evidence type="ECO:0000259" key="14">
    <source>
        <dbReference type="PROSITE" id="PS51194"/>
    </source>
</evidence>
<dbReference type="InterPro" id="IPR011130">
    <property type="entry name" value="SecA_preprotein_X-link_dom"/>
</dbReference>
<dbReference type="NCBIfam" id="TIGR03714">
    <property type="entry name" value="secA2"/>
    <property type="match status" value="1"/>
</dbReference>
<dbReference type="Pfam" id="PF07517">
    <property type="entry name" value="SecA_DEAD"/>
    <property type="match status" value="1"/>
</dbReference>
<evidence type="ECO:0000259" key="15">
    <source>
        <dbReference type="PROSITE" id="PS51196"/>
    </source>
</evidence>
<keyword evidence="9 12" id="KW-1278">Translocase</keyword>
<dbReference type="InterPro" id="IPR014018">
    <property type="entry name" value="SecA_motor_DEAD"/>
</dbReference>
<name>A0ABU4WQH8_9FIRM</name>
<feature type="binding site" evidence="12">
    <location>
        <begin position="90"/>
        <end position="94"/>
    </location>
    <ligand>
        <name>ATP</name>
        <dbReference type="ChEBI" id="CHEBI:30616"/>
    </ligand>
</feature>
<organism evidence="16 17">
    <name type="scientific">Absicoccus intestinalis</name>
    <dbReference type="NCBI Taxonomy" id="2926319"/>
    <lineage>
        <taxon>Bacteria</taxon>
        <taxon>Bacillati</taxon>
        <taxon>Bacillota</taxon>
        <taxon>Erysipelotrichia</taxon>
        <taxon>Erysipelotrichales</taxon>
        <taxon>Erysipelotrichaceae</taxon>
        <taxon>Absicoccus</taxon>
    </lineage>
</organism>
<evidence type="ECO:0000256" key="6">
    <source>
        <dbReference type="ARBA" id="ARBA00022741"/>
    </source>
</evidence>
<dbReference type="InterPro" id="IPR001650">
    <property type="entry name" value="Helicase_C-like"/>
</dbReference>
<keyword evidence="8 12" id="KW-0653">Protein transport</keyword>
<dbReference type="PANTHER" id="PTHR30612:SF0">
    <property type="entry name" value="CHLOROPLAST PROTEIN-TRANSPORTING ATPASE"/>
    <property type="match status" value="1"/>
</dbReference>
<sequence length="773" mass="88532">MRNKRLNDTVSKVKVYAEKMARMSDAQLQAETPKLKSLLKSGKTLEQILPEAYAAICEADKRILGKYPYDNQIFGAIAMHHGHLVEMNTGEGKTLTATMPLYLNALTEKSTILVTANEYLAYRDAAEMRPVFAFMGMNERAGVSRQPDGFLTNDQKRENYNADILYTTHGVLAFDYLLNNLVMRAEDRFLRKFYFIIIDEADSVLLDGAQMPLVISGSPRVQSNLYAMTDFFVSTLKADRDYETEDKAVWLTDQGVAYAERFFGIQDFYAHENFELNRHVTLALRAHVLLKRQEDYMVSDQGEIVLLDNGTGRSLPGMKLRGGEHQALEQKEHLELTQEQRSIASITYQNLFIMFPKMCGMSGTISNARRELRSVYHKKVVVVPPHKKLQRIDRKDRYFVSAEEQYEAALEETLHCHKKGQPVLVVTATIQDTQIFSRMLVDKGVPHSVLNADNAYWEAEIIAAAGMRNAVTVSTGMAGRGTDIKLEKGVAQLGGLAVIGIGRMENVRLERQARGRAGRQGDPGSSQFFVSLEDDIVMTMYAEKAEEYIDGNRSISHRKLKHIINNAQKTMEEQGISSREQAVRYDEILRRQREILYNARDRLLDQAQIDKGTMQDIVNDTLLTFVKTHPNLQSHELHRYVLDNLSYELDPEILALEKDSKQLLERMEKYAAKLYDRKVKSFENAEQLQEYIRQCILNALDDGWVEEVDYLQQLQYAITTRGTAQRNPIFEYSREAYHSFEDMKTTMKRNITRNFFLGDPEMNEDGQMKIVFP</sequence>
<dbReference type="SMART" id="SM00958">
    <property type="entry name" value="SecA_PP_bind"/>
    <property type="match status" value="1"/>
</dbReference>
<dbReference type="SUPFAM" id="SSF81886">
    <property type="entry name" value="Helical scaffold and wing domains of SecA"/>
    <property type="match status" value="1"/>
</dbReference>
<dbReference type="InterPro" id="IPR036266">
    <property type="entry name" value="SecA_Wing/Scaffold_sf"/>
</dbReference>
<dbReference type="Proteomes" id="UP001285244">
    <property type="component" value="Unassembled WGS sequence"/>
</dbReference>
<evidence type="ECO:0000256" key="5">
    <source>
        <dbReference type="ARBA" id="ARBA00022490"/>
    </source>
</evidence>
<comment type="subcellular location">
    <subcellularLocation>
        <location evidence="12">Cell membrane</location>
        <topology evidence="12">Peripheral membrane protein</topology>
        <orientation evidence="12">Cytoplasmic side</orientation>
    </subcellularLocation>
    <subcellularLocation>
        <location evidence="12">Cytoplasm</location>
    </subcellularLocation>
    <subcellularLocation>
        <location evidence="1">Membrane</location>
        <topology evidence="1">Peripheral membrane protein</topology>
    </subcellularLocation>
    <text evidence="12">Distribution is 50-50.</text>
</comment>
<dbReference type="NCBIfam" id="NF006630">
    <property type="entry name" value="PRK09200.1"/>
    <property type="match status" value="1"/>
</dbReference>
<keyword evidence="11 12" id="KW-0472">Membrane</keyword>
<dbReference type="Gene3D" id="3.40.50.300">
    <property type="entry name" value="P-loop containing nucleotide triphosphate hydrolases"/>
    <property type="match status" value="2"/>
</dbReference>
<comment type="caution">
    <text evidence="16">The sequence shown here is derived from an EMBL/GenBank/DDBJ whole genome shotgun (WGS) entry which is preliminary data.</text>
</comment>
<dbReference type="Gene3D" id="3.90.1440.10">
    <property type="entry name" value="SecA, preprotein cross-linking domain"/>
    <property type="match status" value="1"/>
</dbReference>
<evidence type="ECO:0000313" key="17">
    <source>
        <dbReference type="Proteomes" id="UP001285244"/>
    </source>
</evidence>
<evidence type="ECO:0000256" key="12">
    <source>
        <dbReference type="HAMAP-Rule" id="MF_01382"/>
    </source>
</evidence>
<evidence type="ECO:0000256" key="2">
    <source>
        <dbReference type="ARBA" id="ARBA00007650"/>
    </source>
</evidence>
<dbReference type="InterPro" id="IPR014001">
    <property type="entry name" value="Helicase_ATP-bd"/>
</dbReference>
<dbReference type="PROSITE" id="PS51194">
    <property type="entry name" value="HELICASE_CTER"/>
    <property type="match status" value="1"/>
</dbReference>
<evidence type="ECO:0000256" key="7">
    <source>
        <dbReference type="ARBA" id="ARBA00022840"/>
    </source>
</evidence>
<evidence type="ECO:0000256" key="9">
    <source>
        <dbReference type="ARBA" id="ARBA00022967"/>
    </source>
</evidence>
<dbReference type="HAMAP" id="MF_01382">
    <property type="entry name" value="SecA"/>
    <property type="match status" value="1"/>
</dbReference>
<evidence type="ECO:0000256" key="4">
    <source>
        <dbReference type="ARBA" id="ARBA00022475"/>
    </source>
</evidence>
<dbReference type="SUPFAM" id="SSF81767">
    <property type="entry name" value="Pre-protein crosslinking domain of SecA"/>
    <property type="match status" value="1"/>
</dbReference>
<comment type="catalytic activity">
    <reaction evidence="12">
        <text>ATP + H2O + cellular proteinSide 1 = ADP + phosphate + cellular proteinSide 2.</text>
        <dbReference type="EC" id="7.4.2.8"/>
    </reaction>
</comment>
<dbReference type="InterPro" id="IPR022490">
    <property type="entry name" value="SecA2"/>
</dbReference>
<feature type="domain" description="Helicase C-terminal" evidence="14">
    <location>
        <begin position="409"/>
        <end position="564"/>
    </location>
</feature>
<dbReference type="Pfam" id="PF07516">
    <property type="entry name" value="SecA_SW"/>
    <property type="match status" value="1"/>
</dbReference>
<evidence type="ECO:0000256" key="11">
    <source>
        <dbReference type="ARBA" id="ARBA00023136"/>
    </source>
</evidence>
<dbReference type="Pfam" id="PF01043">
    <property type="entry name" value="SecA_PP_bind"/>
    <property type="match status" value="1"/>
</dbReference>
<dbReference type="SUPFAM" id="SSF52540">
    <property type="entry name" value="P-loop containing nucleoside triphosphate hydrolases"/>
    <property type="match status" value="2"/>
</dbReference>